<sequence>MVSVRTFLAVAVAKGWELHQMDVHNAFLHGYLNEEVYMKLPSGFASSHPGKVCRLRKSLYGLRQAPRMWFSKLAATLNAYGFIQSKANYSLIVYQNGGIFITVLVYAVDLVVAGNSGDAIHKFKNYLSSAFSMKDLGVLKYFLGIEFARNSTGLVLSQRKYTLDILAEYGLLGSKPAATPLKQNHNMSAIKGECMADPEKYRRLVGKLIYLTITRLELSYSCHIFAQFMHNPLRAHYEEALRVLRYLKNNPGQETRSESNYTYSRCAATLYFDFPPIPKSLQPLLTSLQSPLPTNGGDLPKTMASTAERKSKVLVIGALEYIGKFMAIASVKLGHPTLVLLPSFHSADPDDNLIIQSFIQQGVTLFKGDIYNHARLVQAISAVDVVISTVGCQKVMDQTRIIAAIQEAGNIRRFIPYEAGINVPYVAGISVNRYDVLQHPQTGFEEYVQMRQLIEQSGVPHTYVVWNFCAGNFLGHSVNRQSQLSVPLKLPLLGDGNTKVVFTAEKDIGFYTILAADDPRTLNKSLYIRPPENIISLNELLSLWERKVNRKFVRSYCSEERILKCFQEANPRGKTAFAIIHAAFIRGVQTNFEIDPSIGVEASQLYPHINYTTLSEFLDRFIPN</sequence>
<evidence type="ECO:0000313" key="5">
    <source>
        <dbReference type="Proteomes" id="UP001140206"/>
    </source>
</evidence>
<evidence type="ECO:0000259" key="2">
    <source>
        <dbReference type="Pfam" id="PF05368"/>
    </source>
</evidence>
<protein>
    <submittedName>
        <fullName evidence="4">Pinoresinol reductase 1</fullName>
    </submittedName>
</protein>
<dbReference type="Pfam" id="PF05368">
    <property type="entry name" value="NmrA"/>
    <property type="match status" value="1"/>
</dbReference>
<dbReference type="InterPro" id="IPR036291">
    <property type="entry name" value="NAD(P)-bd_dom_sf"/>
</dbReference>
<dbReference type="SUPFAM" id="SSF51735">
    <property type="entry name" value="NAD(P)-binding Rossmann-fold domains"/>
    <property type="match status" value="1"/>
</dbReference>
<feature type="domain" description="NmrA-like" evidence="2">
    <location>
        <begin position="310"/>
        <end position="618"/>
    </location>
</feature>
<feature type="domain" description="Reverse transcriptase Ty1/copia-type" evidence="3">
    <location>
        <begin position="3"/>
        <end position="182"/>
    </location>
</feature>
<evidence type="ECO:0000259" key="3">
    <source>
        <dbReference type="Pfam" id="PF07727"/>
    </source>
</evidence>
<dbReference type="PANTHER" id="PTHR43349">
    <property type="entry name" value="PINORESINOL REDUCTASE-RELATED"/>
    <property type="match status" value="1"/>
</dbReference>
<dbReference type="SUPFAM" id="SSF56672">
    <property type="entry name" value="DNA/RNA polymerases"/>
    <property type="match status" value="1"/>
</dbReference>
<accession>A0AAV8GZE6</accession>
<evidence type="ECO:0000313" key="4">
    <source>
        <dbReference type="EMBL" id="KAJ4808951.1"/>
    </source>
</evidence>
<name>A0AAV8GZE6_9POAL</name>
<dbReference type="InterPro" id="IPR013103">
    <property type="entry name" value="RVT_2"/>
</dbReference>
<dbReference type="Proteomes" id="UP001140206">
    <property type="component" value="Chromosome 1"/>
</dbReference>
<dbReference type="InterPro" id="IPR008030">
    <property type="entry name" value="NmrA-like"/>
</dbReference>
<reference evidence="4" key="1">
    <citation type="submission" date="2022-08" db="EMBL/GenBank/DDBJ databases">
        <authorList>
            <person name="Marques A."/>
        </authorList>
    </citation>
    <scope>NUCLEOTIDE SEQUENCE</scope>
    <source>
        <strain evidence="4">RhyPub2mFocal</strain>
        <tissue evidence="4">Leaves</tissue>
    </source>
</reference>
<dbReference type="Pfam" id="PF07727">
    <property type="entry name" value="RVT_2"/>
    <property type="match status" value="1"/>
</dbReference>
<keyword evidence="5" id="KW-1185">Reference proteome</keyword>
<organism evidence="4 5">
    <name type="scientific">Rhynchospora pubera</name>
    <dbReference type="NCBI Taxonomy" id="906938"/>
    <lineage>
        <taxon>Eukaryota</taxon>
        <taxon>Viridiplantae</taxon>
        <taxon>Streptophyta</taxon>
        <taxon>Embryophyta</taxon>
        <taxon>Tracheophyta</taxon>
        <taxon>Spermatophyta</taxon>
        <taxon>Magnoliopsida</taxon>
        <taxon>Liliopsida</taxon>
        <taxon>Poales</taxon>
        <taxon>Cyperaceae</taxon>
        <taxon>Cyperoideae</taxon>
        <taxon>Rhynchosporeae</taxon>
        <taxon>Rhynchospora</taxon>
    </lineage>
</organism>
<comment type="caution">
    <text evidence="4">The sequence shown here is derived from an EMBL/GenBank/DDBJ whole genome shotgun (WGS) entry which is preliminary data.</text>
</comment>
<dbReference type="InterPro" id="IPR050608">
    <property type="entry name" value="NmrA-type/Isoflavone_red_sf"/>
</dbReference>
<dbReference type="Gene3D" id="3.90.25.10">
    <property type="entry name" value="UDP-galactose 4-epimerase, domain 1"/>
    <property type="match status" value="1"/>
</dbReference>
<comment type="similarity">
    <text evidence="1">Belongs to the NmrA-type oxidoreductase family. Isoflavone reductase subfamily.</text>
</comment>
<proteinExistence type="inferred from homology"/>
<dbReference type="InterPro" id="IPR043502">
    <property type="entry name" value="DNA/RNA_pol_sf"/>
</dbReference>
<dbReference type="Gene3D" id="3.40.50.720">
    <property type="entry name" value="NAD(P)-binding Rossmann-like Domain"/>
    <property type="match status" value="1"/>
</dbReference>
<evidence type="ECO:0000256" key="1">
    <source>
        <dbReference type="ARBA" id="ARBA00005725"/>
    </source>
</evidence>
<dbReference type="EMBL" id="JAMFTS010000001">
    <property type="protein sequence ID" value="KAJ4808951.1"/>
    <property type="molecule type" value="Genomic_DNA"/>
</dbReference>
<dbReference type="PANTHER" id="PTHR43349:SF35">
    <property type="entry name" value="PHENYLCOUMARAN BENZYLIC ETHER REDUCTASE 1"/>
    <property type="match status" value="1"/>
</dbReference>
<dbReference type="AlphaFoldDB" id="A0AAV8GZE6"/>
<gene>
    <name evidence="4" type="ORF">LUZ62_021517</name>
</gene>